<evidence type="ECO:0000313" key="1">
    <source>
        <dbReference type="EMBL" id="AXT46940.1"/>
    </source>
</evidence>
<dbReference type="KEGG" id="crz:D1345_12355"/>
<dbReference type="Proteomes" id="UP000259465">
    <property type="component" value="Chromosome"/>
</dbReference>
<gene>
    <name evidence="1" type="ORF">D1345_12355</name>
</gene>
<dbReference type="InterPro" id="IPR017136">
    <property type="entry name" value="UCP037205"/>
</dbReference>
<accession>A0AAD0RQX7</accession>
<sequence>MARIFKGNKAALPSKRCAACGHPMSWRKKWRNNWDAVQYCSERCRRQKDMAQ</sequence>
<protein>
    <submittedName>
        <fullName evidence="1">DUF2256 domain-containing protein</fullName>
    </submittedName>
</protein>
<dbReference type="PANTHER" id="PTHR37463:SF1">
    <property type="entry name" value="DUF2256 DOMAIN-CONTAINING PROTEIN"/>
    <property type="match status" value="1"/>
</dbReference>
<evidence type="ECO:0000313" key="2">
    <source>
        <dbReference type="Proteomes" id="UP000259465"/>
    </source>
</evidence>
<name>A0AAD0RQX7_9NEIS</name>
<keyword evidence="2" id="KW-1185">Reference proteome</keyword>
<dbReference type="PANTHER" id="PTHR37463">
    <property type="entry name" value="GSL3115 PROTEIN"/>
    <property type="match status" value="1"/>
</dbReference>
<dbReference type="EMBL" id="CP031968">
    <property type="protein sequence ID" value="AXT46940.1"/>
    <property type="molecule type" value="Genomic_DNA"/>
</dbReference>
<reference evidence="1 2" key="1">
    <citation type="submission" date="2018-08" db="EMBL/GenBank/DDBJ databases">
        <title>Complete genome sequence of JP2-74.</title>
        <authorList>
            <person name="Wu L."/>
        </authorList>
    </citation>
    <scope>NUCLEOTIDE SEQUENCE [LARGE SCALE GENOMIC DNA]</scope>
    <source>
        <strain evidence="1 2">JP2-74</strain>
    </source>
</reference>
<organism evidence="1 2">
    <name type="scientific">Chromobacterium rhizoryzae</name>
    <dbReference type="NCBI Taxonomy" id="1778675"/>
    <lineage>
        <taxon>Bacteria</taxon>
        <taxon>Pseudomonadati</taxon>
        <taxon>Pseudomonadota</taxon>
        <taxon>Betaproteobacteria</taxon>
        <taxon>Neisseriales</taxon>
        <taxon>Chromobacteriaceae</taxon>
        <taxon>Chromobacterium</taxon>
    </lineage>
</organism>
<proteinExistence type="predicted"/>
<dbReference type="AlphaFoldDB" id="A0AAD0RQX7"/>
<dbReference type="PIRSF" id="PIRSF037205">
    <property type="entry name" value="UCP037205"/>
    <property type="match status" value="1"/>
</dbReference>
<dbReference type="Pfam" id="PF10013">
    <property type="entry name" value="DUF2256"/>
    <property type="match status" value="1"/>
</dbReference>